<organism evidence="1">
    <name type="scientific">Salmonella enterica subsp. enterica serovar Chester</name>
    <dbReference type="NCBI Taxonomy" id="149386"/>
    <lineage>
        <taxon>Bacteria</taxon>
        <taxon>Pseudomonadati</taxon>
        <taxon>Pseudomonadota</taxon>
        <taxon>Gammaproteobacteria</taxon>
        <taxon>Enterobacterales</taxon>
        <taxon>Enterobacteriaceae</taxon>
        <taxon>Salmonella</taxon>
    </lineage>
</organism>
<dbReference type="InterPro" id="IPR020518">
    <property type="entry name" value="Tscrpt_reg_PrtN"/>
</dbReference>
<name>A0A5U8SWY4_SALET</name>
<protein>
    <submittedName>
        <fullName evidence="1">Pyocin activator protein PrtN</fullName>
    </submittedName>
</protein>
<accession>A0A5U8SWY4</accession>
<proteinExistence type="predicted"/>
<gene>
    <name evidence="1" type="ORF">DS524_27485</name>
</gene>
<evidence type="ECO:0000313" key="1">
    <source>
        <dbReference type="EMBL" id="EBR9859483.1"/>
    </source>
</evidence>
<dbReference type="EMBL" id="AAGUAT010000235">
    <property type="protein sequence ID" value="EBR9859483.1"/>
    <property type="molecule type" value="Genomic_DNA"/>
</dbReference>
<dbReference type="AlphaFoldDB" id="A0A5U8SWY4"/>
<dbReference type="GO" id="GO:0006355">
    <property type="term" value="P:regulation of DNA-templated transcription"/>
    <property type="evidence" value="ECO:0007669"/>
    <property type="project" value="InterPro"/>
</dbReference>
<reference evidence="1" key="1">
    <citation type="submission" date="2018-07" db="EMBL/GenBank/DDBJ databases">
        <authorList>
            <person name="Ashton P.M."/>
            <person name="Dallman T."/>
            <person name="Nair S."/>
            <person name="De Pinna E."/>
            <person name="Peters T."/>
            <person name="Grant K."/>
        </authorList>
    </citation>
    <scope>NUCLEOTIDE SEQUENCE</scope>
    <source>
        <strain evidence="1">296838</strain>
    </source>
</reference>
<sequence>MNTVFLLMAEFETSQIPLAVVAKKFLNMTESYADKKANLGELPFPVYRDTTSQKSIRMVHISDLAEWIESERAKARKEFTHLNTQ</sequence>
<comment type="caution">
    <text evidence="1">The sequence shown here is derived from an EMBL/GenBank/DDBJ whole genome shotgun (WGS) entry which is preliminary data.</text>
</comment>
<dbReference type="Pfam" id="PF11112">
    <property type="entry name" value="PyocinActivator"/>
    <property type="match status" value="1"/>
</dbReference>